<dbReference type="Proteomes" id="UP000193240">
    <property type="component" value="Unassembled WGS sequence"/>
</dbReference>
<name>A0A1Y2MFS9_EPING</name>
<reference evidence="2 3" key="1">
    <citation type="journal article" date="2017" name="Genome Announc.">
        <title>Genome sequence of the saprophytic ascomycete Epicoccum nigrum ICMP 19927 strain isolated from New Zealand.</title>
        <authorList>
            <person name="Fokin M."/>
            <person name="Fleetwood D."/>
            <person name="Weir B.S."/>
            <person name="Villas-Boas S.G."/>
        </authorList>
    </citation>
    <scope>NUCLEOTIDE SEQUENCE [LARGE SCALE GENOMIC DNA]</scope>
    <source>
        <strain evidence="2 3">ICMP 19927</strain>
    </source>
</reference>
<evidence type="ECO:0000313" key="3">
    <source>
        <dbReference type="Proteomes" id="UP000193240"/>
    </source>
</evidence>
<dbReference type="AlphaFoldDB" id="A0A1Y2MFS9"/>
<accession>A0A1Y2MFS9</accession>
<dbReference type="EMBL" id="KZ107838">
    <property type="protein sequence ID" value="OSS54986.1"/>
    <property type="molecule type" value="Genomic_DNA"/>
</dbReference>
<sequence>MCPIKAILILAMRSGNTTDLTFDKVIASAAANPGKAVKWRWPDRPVVCAVNQSGIDWNRISTKQRMNRALQKALKIMGVSDEVHIRPHQLRYGMASDLTVTKPTSTGHSRDQISDALSHSHGSKAADTVIRYSRMYNAEDNWSSRLASTREDVMFNELAAVTDPQPRASPPSLRQPVMAERSGRLPNSAFSEGHLDDEDDANEVVLFDIDDIVNDSAVNAEDTTTIEMLSAVGNNSLKDSDEILTSALTSSRKEFVDTFATVNITRSPHKGGSYLEYAKRSGDDKTNSVTKMTNFLFHCYNFKNGCKYTAFDVFQTRAHETN</sequence>
<dbReference type="GO" id="GO:0003677">
    <property type="term" value="F:DNA binding"/>
    <property type="evidence" value="ECO:0007669"/>
    <property type="project" value="InterPro"/>
</dbReference>
<proteinExistence type="predicted"/>
<organism evidence="2 3">
    <name type="scientific">Epicoccum nigrum</name>
    <name type="common">Soil fungus</name>
    <name type="synonym">Epicoccum purpurascens</name>
    <dbReference type="NCBI Taxonomy" id="105696"/>
    <lineage>
        <taxon>Eukaryota</taxon>
        <taxon>Fungi</taxon>
        <taxon>Dikarya</taxon>
        <taxon>Ascomycota</taxon>
        <taxon>Pezizomycotina</taxon>
        <taxon>Dothideomycetes</taxon>
        <taxon>Pleosporomycetidae</taxon>
        <taxon>Pleosporales</taxon>
        <taxon>Pleosporineae</taxon>
        <taxon>Didymellaceae</taxon>
        <taxon>Epicoccum</taxon>
    </lineage>
</organism>
<evidence type="ECO:0000313" key="2">
    <source>
        <dbReference type="EMBL" id="OSS54986.1"/>
    </source>
</evidence>
<protein>
    <submittedName>
        <fullName evidence="2">Uncharacterized protein</fullName>
    </submittedName>
</protein>
<keyword evidence="3" id="KW-1185">Reference proteome</keyword>
<evidence type="ECO:0000256" key="1">
    <source>
        <dbReference type="SAM" id="MobiDB-lite"/>
    </source>
</evidence>
<dbReference type="InterPro" id="IPR011010">
    <property type="entry name" value="DNA_brk_join_enz"/>
</dbReference>
<gene>
    <name evidence="2" type="ORF">B5807_00045</name>
</gene>
<dbReference type="SUPFAM" id="SSF56349">
    <property type="entry name" value="DNA breaking-rejoining enzymes"/>
    <property type="match status" value="1"/>
</dbReference>
<feature type="region of interest" description="Disordered" evidence="1">
    <location>
        <begin position="101"/>
        <end position="120"/>
    </location>
</feature>
<dbReference type="InParanoid" id="A0A1Y2MFS9"/>